<dbReference type="GO" id="GO:0008775">
    <property type="term" value="F:acetate CoA-transferase activity"/>
    <property type="evidence" value="ECO:0007669"/>
    <property type="project" value="InterPro"/>
</dbReference>
<proteinExistence type="inferred from homology"/>
<dbReference type="SUPFAM" id="SSF100950">
    <property type="entry name" value="NagB/RpiA/CoA transferase-like"/>
    <property type="match status" value="2"/>
</dbReference>
<evidence type="ECO:0000256" key="1">
    <source>
        <dbReference type="ARBA" id="ARBA00009632"/>
    </source>
</evidence>
<feature type="domain" description="Acetyl-CoA hydrolase/transferase C-terminal" evidence="4">
    <location>
        <begin position="295"/>
        <end position="447"/>
    </location>
</feature>
<keyword evidence="2" id="KW-0808">Transferase</keyword>
<dbReference type="EMBL" id="JANTQA010000023">
    <property type="protein sequence ID" value="KAJ3444276.1"/>
    <property type="molecule type" value="Genomic_DNA"/>
</dbReference>
<evidence type="ECO:0000313" key="6">
    <source>
        <dbReference type="Proteomes" id="UP001146793"/>
    </source>
</evidence>
<dbReference type="InterPro" id="IPR037171">
    <property type="entry name" value="NagB/RpiA_transferase-like"/>
</dbReference>
<comment type="similarity">
    <text evidence="1">Belongs to the acetyl-CoA hydrolase/transferase family.</text>
</comment>
<dbReference type="InterPro" id="IPR026888">
    <property type="entry name" value="AcetylCoA_hyd_C"/>
</dbReference>
<dbReference type="PANTHER" id="PTHR21432:SF20">
    <property type="entry name" value="ACETYL-COA HYDROLASE"/>
    <property type="match status" value="1"/>
</dbReference>
<dbReference type="InterPro" id="IPR003702">
    <property type="entry name" value="ActCoA_hydro_N"/>
</dbReference>
<dbReference type="GO" id="GO:0016787">
    <property type="term" value="F:hydrolase activity"/>
    <property type="evidence" value="ECO:0007669"/>
    <property type="project" value="UniProtKB-KW"/>
</dbReference>
<dbReference type="Pfam" id="PF13336">
    <property type="entry name" value="AcetylCoA_hyd_C"/>
    <property type="match status" value="1"/>
</dbReference>
<dbReference type="Pfam" id="PF02550">
    <property type="entry name" value="AcetylCoA_hydro"/>
    <property type="match status" value="1"/>
</dbReference>
<gene>
    <name evidence="5" type="ORF">M0812_10129</name>
</gene>
<dbReference type="Gene3D" id="3.40.1080.20">
    <property type="entry name" value="Acetyl-CoA hydrolase/transferase C-terminal domain"/>
    <property type="match status" value="1"/>
</dbReference>
<dbReference type="PANTHER" id="PTHR21432">
    <property type="entry name" value="ACETYL-COA HYDROLASE-RELATED"/>
    <property type="match status" value="1"/>
</dbReference>
<evidence type="ECO:0000259" key="3">
    <source>
        <dbReference type="Pfam" id="PF02550"/>
    </source>
</evidence>
<dbReference type="AlphaFoldDB" id="A0AAV7ZT41"/>
<reference evidence="5" key="1">
    <citation type="submission" date="2022-08" db="EMBL/GenBank/DDBJ databases">
        <title>Novel sulphate-reducing endosymbionts in the free-living metamonad Anaeramoeba.</title>
        <authorList>
            <person name="Jerlstrom-Hultqvist J."/>
            <person name="Cepicka I."/>
            <person name="Gallot-Lavallee L."/>
            <person name="Salas-Leiva D."/>
            <person name="Curtis B.A."/>
            <person name="Zahonova K."/>
            <person name="Pipaliya S."/>
            <person name="Dacks J."/>
            <person name="Roger A.J."/>
        </authorList>
    </citation>
    <scope>NUCLEOTIDE SEQUENCE</scope>
    <source>
        <strain evidence="5">Busselton2</strain>
    </source>
</reference>
<comment type="caution">
    <text evidence="5">The sequence shown here is derived from an EMBL/GenBank/DDBJ whole genome shotgun (WGS) entry which is preliminary data.</text>
</comment>
<name>A0AAV7ZT41_9EUKA</name>
<dbReference type="GO" id="GO:0006083">
    <property type="term" value="P:acetate metabolic process"/>
    <property type="evidence" value="ECO:0007669"/>
    <property type="project" value="InterPro"/>
</dbReference>
<protein>
    <submittedName>
        <fullName evidence="5">Acetyl-coa hydrolase-related</fullName>
    </submittedName>
</protein>
<feature type="domain" description="Acetyl-CoA hydrolase/transferase N-terminal" evidence="3">
    <location>
        <begin position="37"/>
        <end position="203"/>
    </location>
</feature>
<dbReference type="InterPro" id="IPR046433">
    <property type="entry name" value="ActCoA_hydro"/>
</dbReference>
<dbReference type="Gene3D" id="3.30.750.70">
    <property type="entry name" value="4-hydroxybutyrate coenzyme like domains"/>
    <property type="match status" value="1"/>
</dbReference>
<sequence length="460" mass="51162">MFSVVSLQPNLNRLPLGIVRLKHIFRDTIQMPPIVSPKEAVAGVKDGDSIFFHSIAAHPLQIAQALTDREEDFTHLEIFHLLPEGPVPYADPKYKGKFFSNNHFIANATRKNVDKGYGSYIPQFLSEQPKLYYQKVIHPDWCFLNLSPPDKHGFCTFGVDVTMSLAAAKVSKKVIAQINPHMPRSLGNASIHIEDIDMIVEVDDPLPEFVGSKPGETEKKIGKHLAEIIEDGATLQMGFGGIPDTVLDCLHNHKDLGVHTEMFAEGVIDLVEEGVITNKYKKFQPGFISATFVMGGKKMYNFLDDNPLVYMQESLITNDPRIISQNPKVTAINSAIEVDLTGQVCGDSIGLRMYSGVGGQRDFEAGAAMSEGGKPIITLPSITKRGQSRITSALKEGAGVTCSRHTVHYICTEYGVVDIFGRNLHDRARLLISIAHPMHRERLAREASERWQTFIDWEKK</sequence>
<dbReference type="Proteomes" id="UP001146793">
    <property type="component" value="Unassembled WGS sequence"/>
</dbReference>
<dbReference type="Gene3D" id="3.40.1080.10">
    <property type="entry name" value="Glutaconate Coenzyme A-transferase"/>
    <property type="match status" value="1"/>
</dbReference>
<evidence type="ECO:0000259" key="4">
    <source>
        <dbReference type="Pfam" id="PF13336"/>
    </source>
</evidence>
<dbReference type="InterPro" id="IPR038460">
    <property type="entry name" value="AcetylCoA_hyd_C_sf"/>
</dbReference>
<evidence type="ECO:0000256" key="2">
    <source>
        <dbReference type="ARBA" id="ARBA00022679"/>
    </source>
</evidence>
<keyword evidence="5" id="KW-0378">Hydrolase</keyword>
<evidence type="ECO:0000313" key="5">
    <source>
        <dbReference type="EMBL" id="KAJ3444276.1"/>
    </source>
</evidence>
<organism evidence="5 6">
    <name type="scientific">Anaeramoeba flamelloides</name>
    <dbReference type="NCBI Taxonomy" id="1746091"/>
    <lineage>
        <taxon>Eukaryota</taxon>
        <taxon>Metamonada</taxon>
        <taxon>Anaeramoebidae</taxon>
        <taxon>Anaeramoeba</taxon>
    </lineage>
</organism>
<accession>A0AAV7ZT41</accession>